<keyword evidence="12 18" id="KW-0472">Membrane</keyword>
<evidence type="ECO:0000259" key="21">
    <source>
        <dbReference type="Pfam" id="PF23342"/>
    </source>
</evidence>
<dbReference type="PROSITE" id="PS50294">
    <property type="entry name" value="WD_REPEATS_REGION"/>
    <property type="match status" value="2"/>
</dbReference>
<evidence type="ECO:0000256" key="15">
    <source>
        <dbReference type="ARBA" id="ARBA00083324"/>
    </source>
</evidence>
<evidence type="ECO:0000256" key="10">
    <source>
        <dbReference type="ARBA" id="ARBA00022825"/>
    </source>
</evidence>
<dbReference type="GO" id="GO:0005814">
    <property type="term" value="C:centriole"/>
    <property type="evidence" value="ECO:0007669"/>
    <property type="project" value="TreeGrafter"/>
</dbReference>
<dbReference type="FunFam" id="2.130.10.10:FF:003525">
    <property type="entry name" value="WD repeat domain 90"/>
    <property type="match status" value="1"/>
</dbReference>
<dbReference type="InterPro" id="IPR035952">
    <property type="entry name" value="Rhomboid-like_sf"/>
</dbReference>
<feature type="repeat" description="WD" evidence="16">
    <location>
        <begin position="712"/>
        <end position="753"/>
    </location>
</feature>
<feature type="transmembrane region" description="Helical" evidence="18">
    <location>
        <begin position="1993"/>
        <end position="2014"/>
    </location>
</feature>
<dbReference type="PROSITE" id="PS00678">
    <property type="entry name" value="WD_REPEATS_1"/>
    <property type="match status" value="1"/>
</dbReference>
<gene>
    <name evidence="23" type="ORF">LYPA_23C021830</name>
</gene>
<dbReference type="GO" id="GO:0005929">
    <property type="term" value="C:cilium"/>
    <property type="evidence" value="ECO:0007669"/>
    <property type="project" value="UniProtKB-ARBA"/>
</dbReference>
<evidence type="ECO:0000256" key="17">
    <source>
        <dbReference type="SAM" id="MobiDB-lite"/>
    </source>
</evidence>
<dbReference type="FunFam" id="1.10.238.10:FF:000279">
    <property type="entry name" value="Rhomboid, veinlet-like 3 (Drosophila)"/>
    <property type="match status" value="1"/>
</dbReference>
<dbReference type="InterPro" id="IPR011047">
    <property type="entry name" value="Quinoprotein_ADH-like_sf"/>
</dbReference>
<dbReference type="GO" id="GO:0004252">
    <property type="term" value="F:serine-type endopeptidase activity"/>
    <property type="evidence" value="ECO:0007669"/>
    <property type="project" value="InterPro"/>
</dbReference>
<proteinExistence type="inferred from homology"/>
<evidence type="ECO:0000256" key="13">
    <source>
        <dbReference type="ARBA" id="ARBA00057065"/>
    </source>
</evidence>
<feature type="transmembrane region" description="Helical" evidence="18">
    <location>
        <begin position="2086"/>
        <end position="2105"/>
    </location>
</feature>
<dbReference type="SUPFAM" id="SSF47473">
    <property type="entry name" value="EF-hand"/>
    <property type="match status" value="1"/>
</dbReference>
<dbReference type="PANTHER" id="PTHR13720:SF24">
    <property type="entry name" value="WD REPEAT-CONTAINING PROTEIN 90"/>
    <property type="match status" value="1"/>
</dbReference>
<dbReference type="FunFam" id="1.20.1540.10:FF:000006">
    <property type="entry name" value="rhomboid-related protein 1 isoform X1"/>
    <property type="match status" value="1"/>
</dbReference>
<evidence type="ECO:0000256" key="18">
    <source>
        <dbReference type="SAM" id="Phobius"/>
    </source>
</evidence>
<evidence type="ECO:0000259" key="20">
    <source>
        <dbReference type="Pfam" id="PF05018"/>
    </source>
</evidence>
<dbReference type="Proteomes" id="UP000386466">
    <property type="component" value="Unassembled WGS sequence"/>
</dbReference>
<dbReference type="FunFam" id="2.130.10.10:FF:001103">
    <property type="entry name" value="WD repeat domain 90"/>
    <property type="match status" value="1"/>
</dbReference>
<evidence type="ECO:0000259" key="19">
    <source>
        <dbReference type="Pfam" id="PF01694"/>
    </source>
</evidence>
<keyword evidence="6" id="KW-0645">Protease</keyword>
<comment type="subcellular location">
    <subcellularLocation>
        <location evidence="2">Membrane</location>
        <topology evidence="2">Multi-pass membrane protein</topology>
    </subcellularLocation>
</comment>
<evidence type="ECO:0000256" key="6">
    <source>
        <dbReference type="ARBA" id="ARBA00022670"/>
    </source>
</evidence>
<dbReference type="SUPFAM" id="SSF69322">
    <property type="entry name" value="Tricorn protease domain 2"/>
    <property type="match status" value="1"/>
</dbReference>
<evidence type="ECO:0000313" key="24">
    <source>
        <dbReference type="Proteomes" id="UP000386466"/>
    </source>
</evidence>
<accession>A0A485PPF7</accession>
<dbReference type="Pfam" id="PF23393">
    <property type="entry name" value="Beta-prop_WDR90_POC16_2nd"/>
    <property type="match status" value="1"/>
</dbReference>
<evidence type="ECO:0000256" key="12">
    <source>
        <dbReference type="ARBA" id="ARBA00023136"/>
    </source>
</evidence>
<dbReference type="EMBL" id="CAAGRJ010040877">
    <property type="protein sequence ID" value="VFV47630.1"/>
    <property type="molecule type" value="Genomic_DNA"/>
</dbReference>
<dbReference type="PROSITE" id="PS50082">
    <property type="entry name" value="WD_REPEATS_2"/>
    <property type="match status" value="3"/>
</dbReference>
<dbReference type="InterPro" id="IPR011992">
    <property type="entry name" value="EF-hand-dom_pair"/>
</dbReference>
<sequence>MAKAWQHPFLNVFRHFKVGEWKRSTKEGDVTPVTDKTLKCTVYRIRGSVSAGNYIQLPQTSTQSLGLTGRYLYVLFRPLPSKHFVIHLDVATEDSQVIRVSFSSLFREFKSTATWLQFPFTCEAGTSRKDLAGVAPSGARWTCLQLDLQDILLVYLNRRYGHLKSVRLCASLLVKSLYTSDLCFEPAVTVAEARWAKLPVTPVPREMAFPVPKGDSWHEHYVHIRFPSVGSRASSEPARKSRSPPEAVFRGRVRELVPPPVAFSNPFPDGVSPAVQMFGPTAARPVPRPLPEVSLFCEHSEVSSMNGPRDRSQEPSARAEVTDKHTAGNGVHTAAPESAVVPVALEDVAPRQPPGRKQSRPEMTLGETVFEQRSFLPDPILKLKGVIGFGGHSTKWALWTKDGAAVVYPCHAVIVVLHVETREQRFFLGHTDKVSALALDGSGSLLASAQARPPSMLRLWDFQTGGCLSLLWSPVHALCSLSFSSNGVLLCGVGKDPHGRTVVLAWGTEQVGRGGEAVLLAKTHTGVDIQAFKVAFFDETRMASCGQGGIRLWRLRGGELRSCPVDLGEHRVLELTDLAFGQAQDSHTLYVCGRSGHILEIDHRRRAVRRVRRLLPTQTPGGHSSQKQPFGAGPGISISSLSVSQTTCAVGSDDGYVRLWPLDFSSVLLEAEHEGPVSWVCVSPDGLRVLSATLSGHLGFLDVPSREYNTLARSHTAPVLALATECSRGQLATVSQDDTVRVWDLATLQQLYDLRSPEETPRAIAFHPTRPVLFCGFASGAVCSFSLEAAGVLVRHRRHQGAVTGLAASPDGSFLFSSCSRGTLAQYHCSTTRCRVLRVTANMVCRDAHPTPNALVVSGDSRLLAFVGPSKYVVTIVSTASLEELLRVDVSALELASSRLDSAVAICFGPVPPGHLLVSTSSHTVVVLDAASGRVVRELSGVHSVACPSLALSRDARFLLTATDRVIRVWDYPAKASPGCQVYIGHSEPVRAVAFAPGQRQLLSVADAIFLWDVLGAPGRSPSGSAGDSPGAPPTCEAGPGARQPEDTEAGTGGLPRQQVPVPSQASPLQLGAHAGPLKGADGAFSTSDEEGPSQESHNPEGLHQASSLPMLVKEASGAGDGAQGAPGGPWGFSMRPHPCGWATARSTTKAQARPSARPDCYRHFTARYKASSLVKSASAPSARVERLLLKAVVGYNGNGRANVVWKPDTGFFAYTCGCLVVVEDLHSGAQRHWLGHPEEISTLALSHNAQILASASGCSSTASRCQIRIWDVPGGSCRHLLSYHDTAVQALAFSPDDALLVTLGDYGDRTLALWSVATCELLSSVRLPEPAHGVAFNPRDARELTCVGQGAITSWLLQQRGADVTLQVHREPIPEEVGAGELTSLCYGAAPLLYCGCNAGRVCVWDTRAGRCFLAWEADDGEIGVLLCSGARLVSGSNTRRLRLWAVGAVPELRRKGARARSSSVFMEHELTLDGAIVSAVFHDSMDMGVVGTTAGTLWYVSWAEGTSTRLISGHRSKVNEVVFSPSASHWATCSDDGSVRVWSLAGMELLVQFQVLNQSCLCLAWSPPSCGRPEEQQVAAGYSDGTLRVFSVSQIAMELKMRPHRAALTAIAFSADGQTILSGDKDGLVAVSRPRTGMTFHVLSDHRGAPISTIQSTNKECGDLGAEGADLWLAASSDQRISIWASDWPRGHCELLDWLSSPSPTLTEFPSRPPPCLVAFCPWDGALLACAGLGVHPEVVFYSLHQKQVVEKIPLPFFAVSLSLSPGAHLMAIGFAGESWSSLLQLIQEQLDPENTGFIGADTFTGLVHSHELPLDPAKLDMLVALAQSNERGQVCYQELVDLISSKRSSSFKRAIANGQRALPRDGLLDEPGLGVYKRFVRYVAYEILPREVDRHWYFYRHRSCPPPVFMASVTLAQIIVFLCYGARLNKWVLQTYHPEYMKSPLVYHPGHRARAWRFLTYMFMHVGLEQLGFNALLQLMIGVPLEMVHGLLRISLLYLAGVLAGSLTVSITDMRAPVVGGSGGVYALCSAHLANVVMNWAGMRCPYKLLRMVLALVCMSSEVGRAVWLRFSPPLPASGPQPSFMAHLAGAVVGVSMGLTILRSYEERLRDQCGWWVVLLAYGTFLLFAIFWNVFAYDLLGAHIPPPP</sequence>
<keyword evidence="8" id="KW-0677">Repeat</keyword>
<evidence type="ECO:0000256" key="14">
    <source>
        <dbReference type="ARBA" id="ARBA00069177"/>
    </source>
</evidence>
<feature type="domain" description="Peptidase S54 rhomboid" evidence="19">
    <location>
        <begin position="1957"/>
        <end position="2106"/>
    </location>
</feature>
<comment type="catalytic activity">
    <reaction evidence="1">
        <text>Cleaves type-1 transmembrane domains using a catalytic dyad composed of serine and histidine that are contributed by different transmembrane domains.</text>
        <dbReference type="EC" id="3.4.21.105"/>
    </reaction>
</comment>
<feature type="domain" description="CFA20" evidence="20">
    <location>
        <begin position="2"/>
        <end position="186"/>
    </location>
</feature>
<feature type="transmembrane region" description="Helical" evidence="18">
    <location>
        <begin position="2052"/>
        <end position="2074"/>
    </location>
</feature>
<dbReference type="SMART" id="SM00320">
    <property type="entry name" value="WD40"/>
    <property type="match status" value="17"/>
</dbReference>
<evidence type="ECO:0000259" key="22">
    <source>
        <dbReference type="Pfam" id="PF23393"/>
    </source>
</evidence>
<dbReference type="Pfam" id="PF05018">
    <property type="entry name" value="CFA20_dom"/>
    <property type="match status" value="1"/>
</dbReference>
<feature type="transmembrane region" description="Helical" evidence="18">
    <location>
        <begin position="1911"/>
        <end position="1929"/>
    </location>
</feature>
<dbReference type="PANTHER" id="PTHR13720">
    <property type="entry name" value="WD-40 REPEAT PROTEIN"/>
    <property type="match status" value="1"/>
</dbReference>
<dbReference type="SUPFAM" id="SSF144091">
    <property type="entry name" value="Rhomboid-like"/>
    <property type="match status" value="1"/>
</dbReference>
<evidence type="ECO:0000256" key="5">
    <source>
        <dbReference type="ARBA" id="ARBA00022574"/>
    </source>
</evidence>
<dbReference type="Pfam" id="PF23342">
    <property type="entry name" value="WDR90_beta-prop_4th"/>
    <property type="match status" value="1"/>
</dbReference>
<keyword evidence="5 16" id="KW-0853">WD repeat</keyword>
<feature type="transmembrane region" description="Helical" evidence="18">
    <location>
        <begin position="2026"/>
        <end position="2045"/>
    </location>
</feature>
<comment type="similarity">
    <text evidence="3">Belongs to the peptidase S54 family.</text>
</comment>
<dbReference type="InterPro" id="IPR022764">
    <property type="entry name" value="Peptidase_S54_rhomboid_dom"/>
</dbReference>
<dbReference type="SUPFAM" id="SSF50998">
    <property type="entry name" value="Quinoprotein alcohol dehydrogenase-like"/>
    <property type="match status" value="2"/>
</dbReference>
<reference evidence="23 24" key="1">
    <citation type="submission" date="2019-01" db="EMBL/GenBank/DDBJ databases">
        <authorList>
            <person name="Alioto T."/>
            <person name="Alioto T."/>
        </authorList>
    </citation>
    <scope>NUCLEOTIDE SEQUENCE [LARGE SCALE GENOMIC DNA]</scope>
</reference>
<feature type="transmembrane region" description="Helical" evidence="18">
    <location>
        <begin position="2117"/>
        <end position="2138"/>
    </location>
</feature>
<keyword evidence="10" id="KW-0720">Serine protease</keyword>
<evidence type="ECO:0000256" key="11">
    <source>
        <dbReference type="ARBA" id="ARBA00022989"/>
    </source>
</evidence>
<evidence type="ECO:0000256" key="3">
    <source>
        <dbReference type="ARBA" id="ARBA00009045"/>
    </source>
</evidence>
<keyword evidence="9" id="KW-0378">Hydrolase</keyword>
<evidence type="ECO:0000256" key="4">
    <source>
        <dbReference type="ARBA" id="ARBA00013039"/>
    </source>
</evidence>
<evidence type="ECO:0000256" key="2">
    <source>
        <dbReference type="ARBA" id="ARBA00004141"/>
    </source>
</evidence>
<organism evidence="23 24">
    <name type="scientific">Lynx pardinus</name>
    <name type="common">Iberian lynx</name>
    <name type="synonym">Felis pardina</name>
    <dbReference type="NCBI Taxonomy" id="191816"/>
    <lineage>
        <taxon>Eukaryota</taxon>
        <taxon>Metazoa</taxon>
        <taxon>Chordata</taxon>
        <taxon>Craniata</taxon>
        <taxon>Vertebrata</taxon>
        <taxon>Euteleostomi</taxon>
        <taxon>Mammalia</taxon>
        <taxon>Eutheria</taxon>
        <taxon>Laurasiatheria</taxon>
        <taxon>Carnivora</taxon>
        <taxon>Feliformia</taxon>
        <taxon>Felidae</taxon>
        <taxon>Felinae</taxon>
        <taxon>Lynx</taxon>
    </lineage>
</organism>
<name>A0A485PPF7_LYNPA</name>
<dbReference type="InterPro" id="IPR050630">
    <property type="entry name" value="WD_repeat_EMAP"/>
</dbReference>
<dbReference type="Gene3D" id="1.20.1540.10">
    <property type="entry name" value="Rhomboid-like"/>
    <property type="match status" value="1"/>
</dbReference>
<evidence type="ECO:0000256" key="16">
    <source>
        <dbReference type="PROSITE-ProRule" id="PRU00221"/>
    </source>
</evidence>
<dbReference type="GO" id="GO:0016020">
    <property type="term" value="C:membrane"/>
    <property type="evidence" value="ECO:0007669"/>
    <property type="project" value="UniProtKB-SubCell"/>
</dbReference>
<evidence type="ECO:0000313" key="23">
    <source>
        <dbReference type="EMBL" id="VFV47630.1"/>
    </source>
</evidence>
<evidence type="ECO:0000256" key="1">
    <source>
        <dbReference type="ARBA" id="ARBA00000156"/>
    </source>
</evidence>
<comment type="function">
    <text evidence="13">May be involved in regulated intramembrane proteolysis and the subsequent release of functional polypeptides from their membrane anchors.</text>
</comment>
<dbReference type="InterPro" id="IPR055440">
    <property type="entry name" value="Beta-prop_WDR90_4th"/>
</dbReference>
<dbReference type="Pfam" id="PF00400">
    <property type="entry name" value="WD40"/>
    <property type="match status" value="1"/>
</dbReference>
<dbReference type="FunFam" id="2.130.10.10:FF:000522">
    <property type="entry name" value="WD repeat domain 90"/>
    <property type="match status" value="1"/>
</dbReference>
<dbReference type="InterPro" id="IPR007714">
    <property type="entry name" value="CFA20_dom"/>
</dbReference>
<dbReference type="Gene3D" id="2.130.10.10">
    <property type="entry name" value="YVTN repeat-like/Quinoprotein amine dehydrogenase"/>
    <property type="match status" value="5"/>
</dbReference>
<feature type="region of interest" description="Disordered" evidence="17">
    <location>
        <begin position="1020"/>
        <end position="1103"/>
    </location>
</feature>
<keyword evidence="11 18" id="KW-1133">Transmembrane helix</keyword>
<keyword evidence="24" id="KW-1185">Reference proteome</keyword>
<dbReference type="InterPro" id="IPR001680">
    <property type="entry name" value="WD40_rpt"/>
</dbReference>
<evidence type="ECO:0000256" key="7">
    <source>
        <dbReference type="ARBA" id="ARBA00022692"/>
    </source>
</evidence>
<dbReference type="InterPro" id="IPR055441">
    <property type="entry name" value="Beta-prop_WDR90_POC16_2nd"/>
</dbReference>
<evidence type="ECO:0000256" key="9">
    <source>
        <dbReference type="ARBA" id="ARBA00022801"/>
    </source>
</evidence>
<dbReference type="InterPro" id="IPR019775">
    <property type="entry name" value="WD40_repeat_CS"/>
</dbReference>
<protein>
    <recommendedName>
        <fullName evidence="14">Rhomboid-related protein 1</fullName>
        <ecNumber evidence="4">3.4.21.105</ecNumber>
    </recommendedName>
    <alternativeName>
        <fullName evidence="15">Rhomboid-like protein 1</fullName>
    </alternativeName>
</protein>
<dbReference type="EC" id="3.4.21.105" evidence="4"/>
<evidence type="ECO:0000256" key="8">
    <source>
        <dbReference type="ARBA" id="ARBA00022737"/>
    </source>
</evidence>
<dbReference type="FunFam" id="2.130.10.10:FF:000742">
    <property type="entry name" value="WD repeat domain 90"/>
    <property type="match status" value="1"/>
</dbReference>
<dbReference type="Pfam" id="PF01694">
    <property type="entry name" value="Rhomboid"/>
    <property type="match status" value="1"/>
</dbReference>
<dbReference type="InterPro" id="IPR015943">
    <property type="entry name" value="WD40/YVTN_repeat-like_dom_sf"/>
</dbReference>
<feature type="compositionally biased region" description="Low complexity" evidence="17">
    <location>
        <begin position="1020"/>
        <end position="1030"/>
    </location>
</feature>
<feature type="region of interest" description="Disordered" evidence="17">
    <location>
        <begin position="300"/>
        <end position="336"/>
    </location>
</feature>
<feature type="domain" description="WDR90 4th beta-propeller" evidence="21">
    <location>
        <begin position="1519"/>
        <end position="1780"/>
    </location>
</feature>
<feature type="domain" description="WDR90/POC16 second beta-propeller" evidence="22">
    <location>
        <begin position="724"/>
        <end position="1013"/>
    </location>
</feature>
<dbReference type="GO" id="GO:0006508">
    <property type="term" value="P:proteolysis"/>
    <property type="evidence" value="ECO:0007669"/>
    <property type="project" value="UniProtKB-KW"/>
</dbReference>
<keyword evidence="7 18" id="KW-0812">Transmembrane</keyword>
<dbReference type="SUPFAM" id="SSF50960">
    <property type="entry name" value="TolB, C-terminal domain"/>
    <property type="match status" value="1"/>
</dbReference>
<feature type="repeat" description="WD" evidence="16">
    <location>
        <begin position="1603"/>
        <end position="1633"/>
    </location>
</feature>
<feature type="repeat" description="WD" evidence="16">
    <location>
        <begin position="1513"/>
        <end position="1554"/>
    </location>
</feature>